<evidence type="ECO:0000256" key="4">
    <source>
        <dbReference type="ARBA" id="ARBA00023015"/>
    </source>
</evidence>
<sequence>MAGLMVQACERCWRRKQKCSREFPCSQCSAASATCTQRRLGYTAESPGSCSLSYIEALKHRIQGLQAQVQGEDVQYATPSSQLHTRTAGHDGAPQPHSASATLEILGDSQNDLHDTMQEASYLSLAAMAERTDRQPLPIKGLSILTLLYAAIGVSGANPSTSSETNTLRSGPLADFRKVHGVQSTVHDTTFLTETIETAQYSFPFLTSLDLKEILGVVIQEHEGDTLASGANESPGTTFMAYIALAIGLLQSRAYVYKEIFATEYALKAVDLIPQVFDHENDSTIVKCLTALTIYSFYTAFGGSTWHLLGLTMTRCIAAGMHTSRVSDPNADDEEKQKCYRVFWTLYLVDTYLSTSLDRPVCLSDDDITVSVPTRTDSNIQGKLRCAVEHAQLLRTIRQQPETDAWIHYINLRHWYETICPPSTPLQENLRTLQQSQLIMRGLIELIKMPSARANENWGTMLCGAEPDIIDYLNLFERHLLDQRGAPSTFDALDVFAAGILILQLPLHVDNSVLTRQKSVAQAINILTMLSVRYPSVQCLRDILSEYLAISTTSQLFSPASSDRLRALIGYSEVNISMPLQNLMMTEPRS</sequence>
<dbReference type="VEuPathDB" id="FungiDB:JI435_084240"/>
<keyword evidence="11" id="KW-1185">Reference proteome</keyword>
<keyword evidence="5" id="KW-0238">DNA-binding</keyword>
<dbReference type="Pfam" id="PF04082">
    <property type="entry name" value="Fungal_trans"/>
    <property type="match status" value="1"/>
</dbReference>
<evidence type="ECO:0000256" key="1">
    <source>
        <dbReference type="ARBA" id="ARBA00004123"/>
    </source>
</evidence>
<dbReference type="PANTHER" id="PTHR47782:SF14">
    <property type="entry name" value="ZN(II)2CYS6 TRANSCRIPTION FACTOR (EUROFUNG)"/>
    <property type="match status" value="1"/>
</dbReference>
<dbReference type="GO" id="GO:0003677">
    <property type="term" value="F:DNA binding"/>
    <property type="evidence" value="ECO:0007669"/>
    <property type="project" value="UniProtKB-KW"/>
</dbReference>
<dbReference type="InterPro" id="IPR007219">
    <property type="entry name" value="XnlR_reg_dom"/>
</dbReference>
<evidence type="ECO:0000256" key="6">
    <source>
        <dbReference type="ARBA" id="ARBA00023163"/>
    </source>
</evidence>
<protein>
    <recommendedName>
        <fullName evidence="9">Zn(2)-C6 fungal-type domain-containing protein</fullName>
    </recommendedName>
</protein>
<dbReference type="EMBL" id="CP069024">
    <property type="protein sequence ID" value="QRC92508.1"/>
    <property type="molecule type" value="Genomic_DNA"/>
</dbReference>
<dbReference type="SMART" id="SM00906">
    <property type="entry name" value="Fungal_trans"/>
    <property type="match status" value="1"/>
</dbReference>
<reference evidence="11" key="1">
    <citation type="journal article" date="2021" name="BMC Genomics">
        <title>Chromosome-level genome assembly and manually-curated proteome of model necrotroph Parastagonospora nodorum Sn15 reveals a genome-wide trove of candidate effector homologs, and redundancy of virulence-related functions within an accessory chromosome.</title>
        <authorList>
            <person name="Bertazzoni S."/>
            <person name="Jones D.A.B."/>
            <person name="Phan H.T."/>
            <person name="Tan K.-C."/>
            <person name="Hane J.K."/>
        </authorList>
    </citation>
    <scope>NUCLEOTIDE SEQUENCE [LARGE SCALE GENOMIC DNA]</scope>
    <source>
        <strain evidence="11">SN15 / ATCC MYA-4574 / FGSC 10173)</strain>
    </source>
</reference>
<dbReference type="GO" id="GO:0000981">
    <property type="term" value="F:DNA-binding transcription factor activity, RNA polymerase II-specific"/>
    <property type="evidence" value="ECO:0007669"/>
    <property type="project" value="InterPro"/>
</dbReference>
<gene>
    <name evidence="10" type="ORF">JI435_084240</name>
</gene>
<keyword evidence="7" id="KW-0539">Nucleus</keyword>
<dbReference type="OrthoDB" id="1621678at2759"/>
<dbReference type="GO" id="GO:0005634">
    <property type="term" value="C:nucleus"/>
    <property type="evidence" value="ECO:0007669"/>
    <property type="project" value="UniProtKB-SubCell"/>
</dbReference>
<dbReference type="Gene3D" id="4.10.240.10">
    <property type="entry name" value="Zn(2)-C6 fungal-type DNA-binding domain"/>
    <property type="match status" value="1"/>
</dbReference>
<dbReference type="CDD" id="cd12148">
    <property type="entry name" value="fungal_TF_MHR"/>
    <property type="match status" value="1"/>
</dbReference>
<dbReference type="Pfam" id="PF00172">
    <property type="entry name" value="Zn_clus"/>
    <property type="match status" value="1"/>
</dbReference>
<feature type="domain" description="Zn(2)-C6 fungal-type" evidence="9">
    <location>
        <begin position="8"/>
        <end position="37"/>
    </location>
</feature>
<feature type="region of interest" description="Disordered" evidence="8">
    <location>
        <begin position="75"/>
        <end position="98"/>
    </location>
</feature>
<keyword evidence="4" id="KW-0805">Transcription regulation</keyword>
<proteinExistence type="predicted"/>
<organism evidence="10 11">
    <name type="scientific">Phaeosphaeria nodorum (strain SN15 / ATCC MYA-4574 / FGSC 10173)</name>
    <name type="common">Glume blotch fungus</name>
    <name type="synonym">Parastagonospora nodorum</name>
    <dbReference type="NCBI Taxonomy" id="321614"/>
    <lineage>
        <taxon>Eukaryota</taxon>
        <taxon>Fungi</taxon>
        <taxon>Dikarya</taxon>
        <taxon>Ascomycota</taxon>
        <taxon>Pezizomycotina</taxon>
        <taxon>Dothideomycetes</taxon>
        <taxon>Pleosporomycetidae</taxon>
        <taxon>Pleosporales</taxon>
        <taxon>Pleosporineae</taxon>
        <taxon>Phaeosphaeriaceae</taxon>
        <taxon>Parastagonospora</taxon>
    </lineage>
</organism>
<keyword evidence="2" id="KW-0479">Metal-binding</keyword>
<dbReference type="Proteomes" id="UP000663193">
    <property type="component" value="Chromosome 2"/>
</dbReference>
<dbReference type="GO" id="GO:0006351">
    <property type="term" value="P:DNA-templated transcription"/>
    <property type="evidence" value="ECO:0007669"/>
    <property type="project" value="InterPro"/>
</dbReference>
<dbReference type="GO" id="GO:0008270">
    <property type="term" value="F:zinc ion binding"/>
    <property type="evidence" value="ECO:0007669"/>
    <property type="project" value="InterPro"/>
</dbReference>
<evidence type="ECO:0000313" key="10">
    <source>
        <dbReference type="EMBL" id="QRC92508.1"/>
    </source>
</evidence>
<dbReference type="CDD" id="cd00067">
    <property type="entry name" value="GAL4"/>
    <property type="match status" value="1"/>
</dbReference>
<accession>A0A7U2EV72</accession>
<evidence type="ECO:0000256" key="8">
    <source>
        <dbReference type="SAM" id="MobiDB-lite"/>
    </source>
</evidence>
<evidence type="ECO:0000256" key="5">
    <source>
        <dbReference type="ARBA" id="ARBA00023125"/>
    </source>
</evidence>
<dbReference type="AlphaFoldDB" id="A0A7U2EV72"/>
<dbReference type="PANTHER" id="PTHR47782">
    <property type="entry name" value="ZN(II)2CYS6 TRANSCRIPTION FACTOR (EUROFUNG)-RELATED"/>
    <property type="match status" value="1"/>
</dbReference>
<keyword evidence="3" id="KW-0862">Zinc</keyword>
<name>A0A7U2EV72_PHANO</name>
<evidence type="ECO:0000259" key="9">
    <source>
        <dbReference type="PROSITE" id="PS50048"/>
    </source>
</evidence>
<comment type="subcellular location">
    <subcellularLocation>
        <location evidence="1">Nucleus</location>
    </subcellularLocation>
</comment>
<evidence type="ECO:0000256" key="3">
    <source>
        <dbReference type="ARBA" id="ARBA00022833"/>
    </source>
</evidence>
<evidence type="ECO:0000256" key="2">
    <source>
        <dbReference type="ARBA" id="ARBA00022723"/>
    </source>
</evidence>
<dbReference type="SUPFAM" id="SSF57701">
    <property type="entry name" value="Zn2/Cys6 DNA-binding domain"/>
    <property type="match status" value="1"/>
</dbReference>
<evidence type="ECO:0000313" key="11">
    <source>
        <dbReference type="Proteomes" id="UP000663193"/>
    </source>
</evidence>
<dbReference type="InterPro" id="IPR052202">
    <property type="entry name" value="Yeast_MetPath_Reg"/>
</dbReference>
<dbReference type="PROSITE" id="PS00463">
    <property type="entry name" value="ZN2_CY6_FUNGAL_1"/>
    <property type="match status" value="1"/>
</dbReference>
<dbReference type="PROSITE" id="PS50048">
    <property type="entry name" value="ZN2_CY6_FUNGAL_2"/>
    <property type="match status" value="1"/>
</dbReference>
<keyword evidence="6" id="KW-0804">Transcription</keyword>
<dbReference type="InterPro" id="IPR001138">
    <property type="entry name" value="Zn2Cys6_DnaBD"/>
</dbReference>
<dbReference type="InterPro" id="IPR036864">
    <property type="entry name" value="Zn2-C6_fun-type_DNA-bd_sf"/>
</dbReference>
<dbReference type="SMART" id="SM00066">
    <property type="entry name" value="GAL4"/>
    <property type="match status" value="1"/>
</dbReference>
<evidence type="ECO:0000256" key="7">
    <source>
        <dbReference type="ARBA" id="ARBA00023242"/>
    </source>
</evidence>